<reference evidence="2" key="1">
    <citation type="submission" date="2005-10" db="EMBL/GenBank/DDBJ databases">
        <authorList>
            <person name="Loftus B.J."/>
            <person name="Nene V.M."/>
            <person name="Hannick L.I."/>
            <person name="Bidwell S."/>
            <person name="Haas B."/>
            <person name="Amedeo P."/>
            <person name="Orvis J."/>
            <person name="Wortman J.R."/>
            <person name="White O.R."/>
            <person name="Salzberg S."/>
            <person name="Shumway M."/>
            <person name="Koo H."/>
            <person name="Zhao Y."/>
            <person name="Holmes M."/>
            <person name="Miller J."/>
            <person name="Schatz M."/>
            <person name="Pop M."/>
            <person name="Pai G."/>
            <person name="Utterback T."/>
            <person name="Rogers Y.-H."/>
            <person name="Kravitz S."/>
            <person name="Fraser C.M."/>
        </authorList>
    </citation>
    <scope>NUCLEOTIDE SEQUENCE</scope>
    <source>
        <strain evidence="2">Liverpool</strain>
    </source>
</reference>
<dbReference type="EMBL" id="CH477435">
    <property type="protein sequence ID" value="EAT40961.1"/>
    <property type="molecule type" value="Genomic_DNA"/>
</dbReference>
<accession>Q172K3</accession>
<dbReference type="HOGENOM" id="CLU_1403492_0_0_1"/>
<proteinExistence type="predicted"/>
<protein>
    <submittedName>
        <fullName evidence="2">AAEL007352-PA</fullName>
    </submittedName>
</protein>
<dbReference type="AlphaFoldDB" id="Q172K3"/>
<gene>
    <name evidence="2" type="ORF">AaeL_AAEL007352</name>
</gene>
<name>Q172K3_AEDAE</name>
<dbReference type="PaxDb" id="7159-AAEL007352-PA"/>
<organism evidence="2 3">
    <name type="scientific">Aedes aegypti</name>
    <name type="common">Yellowfever mosquito</name>
    <name type="synonym">Culex aegypti</name>
    <dbReference type="NCBI Taxonomy" id="7159"/>
    <lineage>
        <taxon>Eukaryota</taxon>
        <taxon>Metazoa</taxon>
        <taxon>Ecdysozoa</taxon>
        <taxon>Arthropoda</taxon>
        <taxon>Hexapoda</taxon>
        <taxon>Insecta</taxon>
        <taxon>Pterygota</taxon>
        <taxon>Neoptera</taxon>
        <taxon>Endopterygota</taxon>
        <taxon>Diptera</taxon>
        <taxon>Nematocera</taxon>
        <taxon>Culicoidea</taxon>
        <taxon>Culicidae</taxon>
        <taxon>Culicinae</taxon>
        <taxon>Aedini</taxon>
        <taxon>Aedes</taxon>
        <taxon>Stegomyia</taxon>
    </lineage>
</organism>
<evidence type="ECO:0000313" key="3">
    <source>
        <dbReference type="Proteomes" id="UP000682892"/>
    </source>
</evidence>
<evidence type="ECO:0000256" key="1">
    <source>
        <dbReference type="SAM" id="Phobius"/>
    </source>
</evidence>
<feature type="transmembrane region" description="Helical" evidence="1">
    <location>
        <begin position="6"/>
        <end position="28"/>
    </location>
</feature>
<keyword evidence="1" id="KW-1133">Transmembrane helix</keyword>
<evidence type="ECO:0000313" key="2">
    <source>
        <dbReference type="EMBL" id="EAT40961.1"/>
    </source>
</evidence>
<reference evidence="2" key="2">
    <citation type="journal article" date="2007" name="Science">
        <title>Genome sequence of Aedes aegypti, a major arbovirus vector.</title>
        <authorList>
            <person name="Nene V."/>
            <person name="Wortman J.R."/>
            <person name="Lawson D."/>
            <person name="Haas B."/>
            <person name="Kodira C."/>
            <person name="Tu Z.J."/>
            <person name="Loftus B."/>
            <person name="Xi Z."/>
            <person name="Megy K."/>
            <person name="Grabherr M."/>
            <person name="Ren Q."/>
            <person name="Zdobnov E.M."/>
            <person name="Lobo N.F."/>
            <person name="Campbell K.S."/>
            <person name="Brown S.E."/>
            <person name="Bonaldo M.F."/>
            <person name="Zhu J."/>
            <person name="Sinkins S.P."/>
            <person name="Hogenkamp D.G."/>
            <person name="Amedeo P."/>
            <person name="Arensburger P."/>
            <person name="Atkinson P.W."/>
            <person name="Bidwell S."/>
            <person name="Biedler J."/>
            <person name="Birney E."/>
            <person name="Bruggner R.V."/>
            <person name="Costas J."/>
            <person name="Coy M.R."/>
            <person name="Crabtree J."/>
            <person name="Crawford M."/>
            <person name="Debruyn B."/>
            <person name="Decaprio D."/>
            <person name="Eiglmeier K."/>
            <person name="Eisenstadt E."/>
            <person name="El-Dorry H."/>
            <person name="Gelbart W.M."/>
            <person name="Gomes S.L."/>
            <person name="Hammond M."/>
            <person name="Hannick L.I."/>
            <person name="Hogan J.R."/>
            <person name="Holmes M.H."/>
            <person name="Jaffe D."/>
            <person name="Johnston J.S."/>
            <person name="Kennedy R.C."/>
            <person name="Koo H."/>
            <person name="Kravitz S."/>
            <person name="Kriventseva E.V."/>
            <person name="Kulp D."/>
            <person name="Labutti K."/>
            <person name="Lee E."/>
            <person name="Li S."/>
            <person name="Lovin D.D."/>
            <person name="Mao C."/>
            <person name="Mauceli E."/>
            <person name="Menck C.F."/>
            <person name="Miller J.R."/>
            <person name="Montgomery P."/>
            <person name="Mori A."/>
            <person name="Nascimento A.L."/>
            <person name="Naveira H.F."/>
            <person name="Nusbaum C."/>
            <person name="O'leary S."/>
            <person name="Orvis J."/>
            <person name="Pertea M."/>
            <person name="Quesneville H."/>
            <person name="Reidenbach K.R."/>
            <person name="Rogers Y.H."/>
            <person name="Roth C.W."/>
            <person name="Schneider J.R."/>
            <person name="Schatz M."/>
            <person name="Shumway M."/>
            <person name="Stanke M."/>
            <person name="Stinson E.O."/>
            <person name="Tubio J.M."/>
            <person name="Vanzee J.P."/>
            <person name="Verjovski-Almeida S."/>
            <person name="Werner D."/>
            <person name="White O."/>
            <person name="Wyder S."/>
            <person name="Zeng Q."/>
            <person name="Zhao Q."/>
            <person name="Zhao Y."/>
            <person name="Hill C.A."/>
            <person name="Raikhel A.S."/>
            <person name="Soares M.B."/>
            <person name="Knudson D.L."/>
            <person name="Lee N.H."/>
            <person name="Galagan J."/>
            <person name="Salzberg S.L."/>
            <person name="Paulsen I.T."/>
            <person name="Dimopoulos G."/>
            <person name="Collins F.H."/>
            <person name="Birren B."/>
            <person name="Fraser-Liggett C.M."/>
            <person name="Severson D.W."/>
        </authorList>
    </citation>
    <scope>NUCLEOTIDE SEQUENCE [LARGE SCALE GENOMIC DNA]</scope>
    <source>
        <strain evidence="2">Liverpool</strain>
    </source>
</reference>
<sequence length="194" mass="22802">MGWFLLIIIIIFIVTFLLTFPLPGFVLVPRLVAMQRKRFQPLEHGKCLQLGLYNRRRNMLPEELLNLLLLFLEIQRLMTSIFAVADVILLVVYPVQYQAQSRCCRNTVSLLLERFYDGFLWSQTTNHGQRQANHLPNLMQHKALTFDLQCSEFYRGSLRNEWRLALEGHDEPFGRRIDKLFAASEIVEVLRPLK</sequence>
<dbReference type="Proteomes" id="UP000682892">
    <property type="component" value="Unassembled WGS sequence"/>
</dbReference>
<keyword evidence="1" id="KW-0812">Transmembrane</keyword>
<keyword evidence="1" id="KW-0472">Membrane</keyword>
<reference evidence="2" key="3">
    <citation type="submission" date="2012-09" db="EMBL/GenBank/DDBJ databases">
        <authorList>
            <consortium name="VectorBase"/>
        </authorList>
    </citation>
    <scope>NUCLEOTIDE SEQUENCE</scope>
    <source>
        <strain evidence="2">Liverpool</strain>
    </source>
</reference>